<reference evidence="1 2" key="1">
    <citation type="submission" date="2021-01" db="EMBL/GenBank/DDBJ databases">
        <title>Belnapia mucosa sp. nov. and Belnapia arida sp. nov., isolated from the Tabernas Desert (Almeria, Spain).</title>
        <authorList>
            <person name="Molina-Menor E."/>
            <person name="Vidal-Verdu A."/>
            <person name="Calonge A."/>
            <person name="Satari L."/>
            <person name="Pereto Magraner J."/>
            <person name="Porcar Miralles M."/>
        </authorList>
    </citation>
    <scope>NUCLEOTIDE SEQUENCE [LARGE SCALE GENOMIC DNA]</scope>
    <source>
        <strain evidence="1 2">T6</strain>
    </source>
</reference>
<comment type="caution">
    <text evidence="1">The sequence shown here is derived from an EMBL/GenBank/DDBJ whole genome shotgun (WGS) entry which is preliminary data.</text>
</comment>
<organism evidence="1 2">
    <name type="scientific">Belnapia mucosa</name>
    <dbReference type="NCBI Taxonomy" id="2804532"/>
    <lineage>
        <taxon>Bacteria</taxon>
        <taxon>Pseudomonadati</taxon>
        <taxon>Pseudomonadota</taxon>
        <taxon>Alphaproteobacteria</taxon>
        <taxon>Acetobacterales</taxon>
        <taxon>Roseomonadaceae</taxon>
        <taxon>Belnapia</taxon>
    </lineage>
</organism>
<dbReference type="RefSeq" id="WP_202825800.1">
    <property type="nucleotide sequence ID" value="NZ_JAEUXJ010000004.1"/>
</dbReference>
<evidence type="ECO:0008006" key="3">
    <source>
        <dbReference type="Google" id="ProtNLM"/>
    </source>
</evidence>
<dbReference type="EMBL" id="JAEUXJ010000004">
    <property type="protein sequence ID" value="MBL6456061.1"/>
    <property type="molecule type" value="Genomic_DNA"/>
</dbReference>
<protein>
    <recommendedName>
        <fullName evidence="3">Glycosyltransferase</fullName>
    </recommendedName>
</protein>
<accession>A0ABS1V2Y7</accession>
<evidence type="ECO:0000313" key="2">
    <source>
        <dbReference type="Proteomes" id="UP000606490"/>
    </source>
</evidence>
<gene>
    <name evidence="1" type="ORF">JMJ55_12060</name>
</gene>
<name>A0ABS1V2Y7_9PROT</name>
<dbReference type="Proteomes" id="UP000606490">
    <property type="component" value="Unassembled WGS sequence"/>
</dbReference>
<evidence type="ECO:0000313" key="1">
    <source>
        <dbReference type="EMBL" id="MBL6456061.1"/>
    </source>
</evidence>
<proteinExistence type="predicted"/>
<sequence length="353" mass="36213">MVETLSPLLLPDWPASVVPSPPRIAVVVSGPAASMPLCLLALQRQRTAAGLRPSAGGIAVVLAPEEGPARLRPLLAGIEPHLPFPLRIEATPGAEPGWRAALRQAADWVGPEGMVLSTRADAAPEPGWIAAHAAAIAAGAEAGAGIIRPPSLPCPARRYALLLEAIAARLDPLAEHLPPPAEAAHNLAFRAGILPDALPPGGAPALLALLRARDATIRLVAGAVVGAALPPPPVEGLRAACRRVTARAMLRRLWEDGIGIVLPENEALRHLARRLGLPAGALAALLGTRHFGAAWAAVEAASSMLALQPLPATALAGETRRARLLLAWLRLAGQRAGGRPAGAAMPGGSCIGW</sequence>
<keyword evidence="2" id="KW-1185">Reference proteome</keyword>